<dbReference type="FunFam" id="3.90.226.10:FF:000001">
    <property type="entry name" value="ATP-dependent Clp protease proteolytic subunit"/>
    <property type="match status" value="1"/>
</dbReference>
<gene>
    <name evidence="8" type="ORF">BCR43DRAFT_158399</name>
</gene>
<dbReference type="STRING" id="13706.A0A1X2HNK3"/>
<evidence type="ECO:0000313" key="8">
    <source>
        <dbReference type="EMBL" id="ORZ00909.1"/>
    </source>
</evidence>
<evidence type="ECO:0000256" key="3">
    <source>
        <dbReference type="ARBA" id="ARBA00022801"/>
    </source>
</evidence>
<dbReference type="OMA" id="RDYWMKA"/>
<proteinExistence type="inferred from homology"/>
<keyword evidence="3" id="KW-0378">Hydrolase</keyword>
<feature type="active site" evidence="6">
    <location>
        <position position="143"/>
    </location>
</feature>
<dbReference type="InterPro" id="IPR033135">
    <property type="entry name" value="ClpP_His_AS"/>
</dbReference>
<dbReference type="Proteomes" id="UP000242180">
    <property type="component" value="Unassembled WGS sequence"/>
</dbReference>
<evidence type="ECO:0000256" key="7">
    <source>
        <dbReference type="RuleBase" id="RU003567"/>
    </source>
</evidence>
<dbReference type="InterPro" id="IPR001907">
    <property type="entry name" value="ClpP"/>
</dbReference>
<evidence type="ECO:0000256" key="6">
    <source>
        <dbReference type="PROSITE-ProRule" id="PRU10086"/>
    </source>
</evidence>
<dbReference type="PANTHER" id="PTHR10381:SF11">
    <property type="entry name" value="ATP-DEPENDENT CLP PROTEASE PROTEOLYTIC SUBUNIT, MITOCHONDRIAL"/>
    <property type="match status" value="1"/>
</dbReference>
<name>A0A1X2HNK3_SYNRA</name>
<sequence>MLSFFRRAALSKPTLTHLAGQALIPFVVEQTGGGERSYDIFSRLLKERIICLNGQVNDNVASVIVAQLLFLEAENPEKQINMYINSPGGSVTAGMAIYDTMQYIQSPVSTLCNGQACSMASLLLAAGEHGTRYALPNASIMIHQPMGGAQGQASDIAIHAREILRVRERLNRIYKKHTGIPDLETIEQMMERDYFMTAEEALNFGLIDKILEKRSEADPAGDDKKD</sequence>
<evidence type="ECO:0000256" key="2">
    <source>
        <dbReference type="ARBA" id="ARBA00022670"/>
    </source>
</evidence>
<evidence type="ECO:0000256" key="5">
    <source>
        <dbReference type="ARBA" id="ARBA00034021"/>
    </source>
</evidence>
<protein>
    <recommendedName>
        <fullName evidence="7">ATP-dependent Clp protease proteolytic subunit</fullName>
    </recommendedName>
</protein>
<comment type="similarity">
    <text evidence="1 7">Belongs to the peptidase S14 family.</text>
</comment>
<dbReference type="InParanoid" id="A0A1X2HNK3"/>
<comment type="catalytic activity">
    <reaction evidence="5 6">
        <text>Hydrolysis of proteins to small peptides in the presence of ATP and magnesium. alpha-casein is the usual test substrate. In the absence of ATP, only oligopeptides shorter than five residues are hydrolyzed (such as succinyl-Leu-Tyr-|-NHMec, and Leu-Tyr-Leu-|-Tyr-Trp, in which cleavage of the -Tyr-|-Leu- and -Tyr-|-Trp bonds also occurs).</text>
        <dbReference type="EC" id="3.4.21.92"/>
    </reaction>
</comment>
<accession>A0A1X2HNK3</accession>
<dbReference type="GO" id="GO:0006515">
    <property type="term" value="P:protein quality control for misfolded or incompletely synthesized proteins"/>
    <property type="evidence" value="ECO:0007669"/>
    <property type="project" value="TreeGrafter"/>
</dbReference>
<dbReference type="PANTHER" id="PTHR10381">
    <property type="entry name" value="ATP-DEPENDENT CLP PROTEASE PROTEOLYTIC SUBUNIT"/>
    <property type="match status" value="1"/>
</dbReference>
<organism evidence="8 9">
    <name type="scientific">Syncephalastrum racemosum</name>
    <name type="common">Filamentous fungus</name>
    <dbReference type="NCBI Taxonomy" id="13706"/>
    <lineage>
        <taxon>Eukaryota</taxon>
        <taxon>Fungi</taxon>
        <taxon>Fungi incertae sedis</taxon>
        <taxon>Mucoromycota</taxon>
        <taxon>Mucoromycotina</taxon>
        <taxon>Mucoromycetes</taxon>
        <taxon>Mucorales</taxon>
        <taxon>Syncephalastraceae</taxon>
        <taxon>Syncephalastrum</taxon>
    </lineage>
</organism>
<dbReference type="Gene3D" id="3.90.226.10">
    <property type="entry name" value="2-enoyl-CoA Hydratase, Chain A, domain 1"/>
    <property type="match status" value="1"/>
</dbReference>
<reference evidence="8 9" key="1">
    <citation type="submission" date="2016-07" db="EMBL/GenBank/DDBJ databases">
        <title>Pervasive Adenine N6-methylation of Active Genes in Fungi.</title>
        <authorList>
            <consortium name="DOE Joint Genome Institute"/>
            <person name="Mondo S.J."/>
            <person name="Dannebaum R.O."/>
            <person name="Kuo R.C."/>
            <person name="Labutti K."/>
            <person name="Haridas S."/>
            <person name="Kuo A."/>
            <person name="Salamov A."/>
            <person name="Ahrendt S.R."/>
            <person name="Lipzen A."/>
            <person name="Sullivan W."/>
            <person name="Andreopoulos W.B."/>
            <person name="Clum A."/>
            <person name="Lindquist E."/>
            <person name="Daum C."/>
            <person name="Ramamoorthy G.K."/>
            <person name="Gryganskyi A."/>
            <person name="Culley D."/>
            <person name="Magnuson J.K."/>
            <person name="James T.Y."/>
            <person name="O'Malley M.A."/>
            <person name="Stajich J.E."/>
            <person name="Spatafora J.W."/>
            <person name="Visel A."/>
            <person name="Grigoriev I.V."/>
        </authorList>
    </citation>
    <scope>NUCLEOTIDE SEQUENCE [LARGE SCALE GENOMIC DNA]</scope>
    <source>
        <strain evidence="8 9">NRRL 2496</strain>
    </source>
</reference>
<dbReference type="AlphaFoldDB" id="A0A1X2HNK3"/>
<evidence type="ECO:0000313" key="9">
    <source>
        <dbReference type="Proteomes" id="UP000242180"/>
    </source>
</evidence>
<dbReference type="InterPro" id="IPR023562">
    <property type="entry name" value="ClpP/TepA"/>
</dbReference>
<keyword evidence="4" id="KW-0720">Serine protease</keyword>
<keyword evidence="9" id="KW-1185">Reference proteome</keyword>
<keyword evidence="2 8" id="KW-0645">Protease</keyword>
<dbReference type="OrthoDB" id="2017408at2759"/>
<dbReference type="Pfam" id="PF00574">
    <property type="entry name" value="CLP_protease"/>
    <property type="match status" value="1"/>
</dbReference>
<dbReference type="InterPro" id="IPR029045">
    <property type="entry name" value="ClpP/crotonase-like_dom_sf"/>
</dbReference>
<comment type="caution">
    <text evidence="8">The sequence shown here is derived from an EMBL/GenBank/DDBJ whole genome shotgun (WGS) entry which is preliminary data.</text>
</comment>
<dbReference type="EMBL" id="MCGN01000002">
    <property type="protein sequence ID" value="ORZ00909.1"/>
    <property type="molecule type" value="Genomic_DNA"/>
</dbReference>
<dbReference type="HAMAP" id="MF_00444">
    <property type="entry name" value="ClpP"/>
    <property type="match status" value="1"/>
</dbReference>
<dbReference type="NCBIfam" id="NF009205">
    <property type="entry name" value="PRK12553.1"/>
    <property type="match status" value="1"/>
</dbReference>
<evidence type="ECO:0000256" key="1">
    <source>
        <dbReference type="ARBA" id="ARBA00007039"/>
    </source>
</evidence>
<dbReference type="GO" id="GO:0004176">
    <property type="term" value="F:ATP-dependent peptidase activity"/>
    <property type="evidence" value="ECO:0007669"/>
    <property type="project" value="InterPro"/>
</dbReference>
<dbReference type="PRINTS" id="PR00127">
    <property type="entry name" value="CLPPROTEASEP"/>
</dbReference>
<dbReference type="GO" id="GO:0009368">
    <property type="term" value="C:endopeptidase Clp complex"/>
    <property type="evidence" value="ECO:0007669"/>
    <property type="project" value="TreeGrafter"/>
</dbReference>
<dbReference type="SUPFAM" id="SSF52096">
    <property type="entry name" value="ClpP/crotonase"/>
    <property type="match status" value="1"/>
</dbReference>
<dbReference type="CDD" id="cd07017">
    <property type="entry name" value="S14_ClpP_2"/>
    <property type="match status" value="1"/>
</dbReference>
<dbReference type="NCBIfam" id="NF001368">
    <property type="entry name" value="PRK00277.1"/>
    <property type="match status" value="1"/>
</dbReference>
<dbReference type="PROSITE" id="PS00382">
    <property type="entry name" value="CLP_PROTEASE_HIS"/>
    <property type="match status" value="1"/>
</dbReference>
<dbReference type="GO" id="GO:0004252">
    <property type="term" value="F:serine-type endopeptidase activity"/>
    <property type="evidence" value="ECO:0007669"/>
    <property type="project" value="UniProtKB-EC"/>
</dbReference>
<evidence type="ECO:0000256" key="4">
    <source>
        <dbReference type="ARBA" id="ARBA00022825"/>
    </source>
</evidence>
<dbReference type="GO" id="GO:0051117">
    <property type="term" value="F:ATPase binding"/>
    <property type="evidence" value="ECO:0007669"/>
    <property type="project" value="TreeGrafter"/>
</dbReference>